<dbReference type="GO" id="GO:0005524">
    <property type="term" value="F:ATP binding"/>
    <property type="evidence" value="ECO:0007669"/>
    <property type="project" value="UniProtKB-UniRule"/>
</dbReference>
<dbReference type="Pfam" id="PF02786">
    <property type="entry name" value="CPSase_L_D2"/>
    <property type="match status" value="1"/>
</dbReference>
<evidence type="ECO:0000313" key="6">
    <source>
        <dbReference type="EMBL" id="KAA4631830.1"/>
    </source>
</evidence>
<comment type="caution">
    <text evidence="6">The sequence shown here is derived from an EMBL/GenBank/DDBJ whole genome shotgun (WGS) entry which is preliminary data.</text>
</comment>
<dbReference type="Gene3D" id="3.30.1490.20">
    <property type="entry name" value="ATP-grasp fold, A domain"/>
    <property type="match status" value="1"/>
</dbReference>
<dbReference type="PANTHER" id="PTHR43585">
    <property type="entry name" value="FUMIPYRROLE BIOSYNTHESIS PROTEIN C"/>
    <property type="match status" value="1"/>
</dbReference>
<evidence type="ECO:0000256" key="2">
    <source>
        <dbReference type="ARBA" id="ARBA00022741"/>
    </source>
</evidence>
<evidence type="ECO:0000256" key="3">
    <source>
        <dbReference type="ARBA" id="ARBA00022840"/>
    </source>
</evidence>
<dbReference type="Gene3D" id="3.30.470.20">
    <property type="entry name" value="ATP-grasp fold, B domain"/>
    <property type="match status" value="1"/>
</dbReference>
<sequence>PVDSSGSKGINKLTNVDQLKDFIEDALSYSREKRIIIEEFIEKDGYQISGDAFSVDGILKFHCFGNEYYSSSVVKDFAPLGECWPFQMKPEIITELEKDIQRLISELKMGTTAYNVEAILGKNGKLYILELGARSGGSLIPQITELATGVNMVKYVIKAALGEDCSEIEMSPARGYWSNYMLHSKQTGRFKEISFDENFAKNNLVDCVTELKNGDNVHAFRDAGDALGTLILKYSSKEEMFNVIENMDQFVHIIID</sequence>
<feature type="domain" description="ATP-grasp" evidence="5">
    <location>
        <begin position="1"/>
        <end position="161"/>
    </location>
</feature>
<name>A0A642C0Q0_BACOV</name>
<dbReference type="InterPro" id="IPR052032">
    <property type="entry name" value="ATP-dep_AA_Ligase"/>
</dbReference>
<keyword evidence="2 4" id="KW-0547">Nucleotide-binding</keyword>
<feature type="non-terminal residue" evidence="6">
    <location>
        <position position="1"/>
    </location>
</feature>
<dbReference type="InterPro" id="IPR013815">
    <property type="entry name" value="ATP_grasp_subdomain_1"/>
</dbReference>
<evidence type="ECO:0000256" key="1">
    <source>
        <dbReference type="ARBA" id="ARBA00022598"/>
    </source>
</evidence>
<dbReference type="AlphaFoldDB" id="A0A642C0Q0"/>
<accession>A0A642C0Q0</accession>
<dbReference type="GO" id="GO:0016874">
    <property type="term" value="F:ligase activity"/>
    <property type="evidence" value="ECO:0007669"/>
    <property type="project" value="UniProtKB-KW"/>
</dbReference>
<dbReference type="GO" id="GO:0046872">
    <property type="term" value="F:metal ion binding"/>
    <property type="evidence" value="ECO:0007669"/>
    <property type="project" value="InterPro"/>
</dbReference>
<evidence type="ECO:0000256" key="4">
    <source>
        <dbReference type="PROSITE-ProRule" id="PRU00409"/>
    </source>
</evidence>
<dbReference type="EMBL" id="VWFN01000297">
    <property type="protein sequence ID" value="KAA4631830.1"/>
    <property type="molecule type" value="Genomic_DNA"/>
</dbReference>
<dbReference type="InterPro" id="IPR011761">
    <property type="entry name" value="ATP-grasp"/>
</dbReference>
<gene>
    <name evidence="6" type="ORF">F3B51_29510</name>
</gene>
<dbReference type="InterPro" id="IPR005479">
    <property type="entry name" value="CPAse_ATP-bd"/>
</dbReference>
<proteinExistence type="predicted"/>
<dbReference type="PROSITE" id="PS50975">
    <property type="entry name" value="ATP_GRASP"/>
    <property type="match status" value="1"/>
</dbReference>
<dbReference type="PANTHER" id="PTHR43585:SF2">
    <property type="entry name" value="ATP-GRASP ENZYME FSQD"/>
    <property type="match status" value="1"/>
</dbReference>
<keyword evidence="3 4" id="KW-0067">ATP-binding</keyword>
<keyword evidence="1" id="KW-0436">Ligase</keyword>
<evidence type="ECO:0000259" key="5">
    <source>
        <dbReference type="PROSITE" id="PS50975"/>
    </source>
</evidence>
<dbReference type="SUPFAM" id="SSF56059">
    <property type="entry name" value="Glutathione synthetase ATP-binding domain-like"/>
    <property type="match status" value="1"/>
</dbReference>
<protein>
    <submittedName>
        <fullName evidence="6">Carbamoyl-phosphate-synthetase</fullName>
    </submittedName>
</protein>
<reference evidence="6" key="1">
    <citation type="journal article" date="2019" name="Nat. Med.">
        <title>A library of human gut bacterial isolates paired with longitudinal multiomics data enables mechanistic microbiome research.</title>
        <authorList>
            <person name="Poyet M."/>
            <person name="Groussin M."/>
            <person name="Gibbons S.M."/>
            <person name="Avila-Pacheco J."/>
            <person name="Jiang X."/>
            <person name="Kearney S.M."/>
            <person name="Perrotta A.R."/>
            <person name="Berdy B."/>
            <person name="Zhao S."/>
            <person name="Lieberman T.D."/>
            <person name="Swanson P.K."/>
            <person name="Smith M."/>
            <person name="Roesemann S."/>
            <person name="Alexander J.E."/>
            <person name="Rich S.A."/>
            <person name="Livny J."/>
            <person name="Vlamakis H."/>
            <person name="Clish C."/>
            <person name="Bullock K."/>
            <person name="Deik A."/>
            <person name="Scott J."/>
            <person name="Pierce K.A."/>
            <person name="Xavier R.J."/>
            <person name="Alm E.J."/>
        </authorList>
    </citation>
    <scope>NUCLEOTIDE SEQUENCE</scope>
    <source>
        <strain evidence="6">BIOML-A13</strain>
    </source>
</reference>
<organism evidence="6">
    <name type="scientific">Bacteroides ovatus</name>
    <dbReference type="NCBI Taxonomy" id="28116"/>
    <lineage>
        <taxon>Bacteria</taxon>
        <taxon>Pseudomonadati</taxon>
        <taxon>Bacteroidota</taxon>
        <taxon>Bacteroidia</taxon>
        <taxon>Bacteroidales</taxon>
        <taxon>Bacteroidaceae</taxon>
        <taxon>Bacteroides</taxon>
    </lineage>
</organism>